<evidence type="ECO:0000256" key="9">
    <source>
        <dbReference type="ARBA" id="ARBA00023136"/>
    </source>
</evidence>
<dbReference type="GO" id="GO:0016020">
    <property type="term" value="C:membrane"/>
    <property type="evidence" value="ECO:0007669"/>
    <property type="project" value="UniProtKB-SubCell"/>
</dbReference>
<dbReference type="GO" id="GO:0005794">
    <property type="term" value="C:Golgi apparatus"/>
    <property type="evidence" value="ECO:0007669"/>
    <property type="project" value="TreeGrafter"/>
</dbReference>
<dbReference type="InterPro" id="IPR003859">
    <property type="entry name" value="Galactosyl_T"/>
</dbReference>
<evidence type="ECO:0000259" key="12">
    <source>
        <dbReference type="Pfam" id="PF13733"/>
    </source>
</evidence>
<keyword evidence="7" id="KW-0735">Signal-anchor</keyword>
<comment type="subcellular location">
    <subcellularLocation>
        <location evidence="1">Membrane</location>
        <topology evidence="1">Single-pass type II membrane protein</topology>
    </subcellularLocation>
</comment>
<keyword evidence="9" id="KW-0472">Membrane</keyword>
<dbReference type="InterPro" id="IPR029044">
    <property type="entry name" value="Nucleotide-diphossugar_trans"/>
</dbReference>
<comment type="pathway">
    <text evidence="2">Protein modification; protein glycosylation.</text>
</comment>
<evidence type="ECO:0000256" key="7">
    <source>
        <dbReference type="ARBA" id="ARBA00022968"/>
    </source>
</evidence>
<evidence type="ECO:0008006" key="14">
    <source>
        <dbReference type="Google" id="ProtNLM"/>
    </source>
</evidence>
<organism evidence="13">
    <name type="scientific">viral metagenome</name>
    <dbReference type="NCBI Taxonomy" id="1070528"/>
    <lineage>
        <taxon>unclassified sequences</taxon>
        <taxon>metagenomes</taxon>
        <taxon>organismal metagenomes</taxon>
    </lineage>
</organism>
<keyword evidence="8" id="KW-1133">Transmembrane helix</keyword>
<evidence type="ECO:0000256" key="1">
    <source>
        <dbReference type="ARBA" id="ARBA00004606"/>
    </source>
</evidence>
<dbReference type="Gene3D" id="3.90.550.10">
    <property type="entry name" value="Spore Coat Polysaccharide Biosynthesis Protein SpsA, Chain A"/>
    <property type="match status" value="1"/>
</dbReference>
<keyword evidence="6" id="KW-0812">Transmembrane</keyword>
<dbReference type="PANTHER" id="PTHR19300:SF57">
    <property type="entry name" value="BETA-1,4-N-ACETYLGALACTOSAMINYLTRANSFERASE"/>
    <property type="match status" value="1"/>
</dbReference>
<evidence type="ECO:0000256" key="6">
    <source>
        <dbReference type="ARBA" id="ARBA00022692"/>
    </source>
</evidence>
<evidence type="ECO:0000256" key="4">
    <source>
        <dbReference type="ARBA" id="ARBA00022676"/>
    </source>
</evidence>
<evidence type="ECO:0000256" key="3">
    <source>
        <dbReference type="ARBA" id="ARBA00005735"/>
    </source>
</evidence>
<dbReference type="GO" id="GO:0008378">
    <property type="term" value="F:galactosyltransferase activity"/>
    <property type="evidence" value="ECO:0007669"/>
    <property type="project" value="TreeGrafter"/>
</dbReference>
<feature type="domain" description="Galactosyltransferase C-terminal" evidence="11">
    <location>
        <begin position="111"/>
        <end position="175"/>
    </location>
</feature>
<reference evidence="13" key="1">
    <citation type="journal article" date="2020" name="Nature">
        <title>Giant virus diversity and host interactions through global metagenomics.</title>
        <authorList>
            <person name="Schulz F."/>
            <person name="Roux S."/>
            <person name="Paez-Espino D."/>
            <person name="Jungbluth S."/>
            <person name="Walsh D.A."/>
            <person name="Denef V.J."/>
            <person name="McMahon K.D."/>
            <person name="Konstantinidis K.T."/>
            <person name="Eloe-Fadrosh E.A."/>
            <person name="Kyrpides N.C."/>
            <person name="Woyke T."/>
        </authorList>
    </citation>
    <scope>NUCLEOTIDE SEQUENCE</scope>
    <source>
        <strain evidence="13">GVMAG-M-3300020728-1</strain>
    </source>
</reference>
<accession>A0A6C0CFS8</accession>
<dbReference type="EMBL" id="MN739408">
    <property type="protein sequence ID" value="QHT03291.1"/>
    <property type="molecule type" value="Genomic_DNA"/>
</dbReference>
<dbReference type="InterPro" id="IPR027791">
    <property type="entry name" value="Galactosyl_T_C"/>
</dbReference>
<dbReference type="GO" id="GO:0005975">
    <property type="term" value="P:carbohydrate metabolic process"/>
    <property type="evidence" value="ECO:0007669"/>
    <property type="project" value="InterPro"/>
</dbReference>
<evidence type="ECO:0000256" key="10">
    <source>
        <dbReference type="ARBA" id="ARBA00023180"/>
    </source>
</evidence>
<evidence type="ECO:0000313" key="13">
    <source>
        <dbReference type="EMBL" id="QHT03291.1"/>
    </source>
</evidence>
<dbReference type="Pfam" id="PF02709">
    <property type="entry name" value="Glyco_transf_7C"/>
    <property type="match status" value="1"/>
</dbReference>
<dbReference type="PANTHER" id="PTHR19300">
    <property type="entry name" value="BETA-1,4-GALACTOSYLTRANSFERASE"/>
    <property type="match status" value="1"/>
</dbReference>
<keyword evidence="4" id="KW-0328">Glycosyltransferase</keyword>
<evidence type="ECO:0000256" key="5">
    <source>
        <dbReference type="ARBA" id="ARBA00022679"/>
    </source>
</evidence>
<keyword evidence="5" id="KW-0808">Transferase</keyword>
<sequence length="229" mass="26297">MFKTLEKSDLKKLPTGTFTIVVPFREQVEQKRGEQMKKFIAYFDKLGWPVLIVEQTEGKKFNRGALLNIGYDLVDTDYIIYHDVDLLPKKSLLPYYLAFPESPIHIGKSITKYDSPSFLGAVLSVSKKDYKTINGFPNNFWGWGGEDDAFRVRLERAGIKVLQPTIKSGFTELPHVDTRTNPEWKNMEKWEGMKEEREGTNKSGLSDLKYEIVGKEQITPNILKVTVDI</sequence>
<keyword evidence="10" id="KW-0325">Glycoprotein</keyword>
<evidence type="ECO:0000256" key="8">
    <source>
        <dbReference type="ARBA" id="ARBA00022989"/>
    </source>
</evidence>
<dbReference type="PRINTS" id="PR02050">
    <property type="entry name" value="B14GALTRFASE"/>
</dbReference>
<name>A0A6C0CFS8_9ZZZZ</name>
<evidence type="ECO:0000259" key="11">
    <source>
        <dbReference type="Pfam" id="PF02709"/>
    </source>
</evidence>
<comment type="similarity">
    <text evidence="3">Belongs to the glycosyltransferase 7 family.</text>
</comment>
<feature type="domain" description="Galactosyltransferase N-terminal" evidence="12">
    <location>
        <begin position="18"/>
        <end position="91"/>
    </location>
</feature>
<dbReference type="UniPathway" id="UPA00378"/>
<dbReference type="Pfam" id="PF13733">
    <property type="entry name" value="Glyco_transf_7N"/>
    <property type="match status" value="1"/>
</dbReference>
<dbReference type="InterPro" id="IPR027995">
    <property type="entry name" value="Galactosyl_T_N"/>
</dbReference>
<protein>
    <recommendedName>
        <fullName evidence="14">Glycosyltransferase</fullName>
    </recommendedName>
</protein>
<evidence type="ECO:0000256" key="2">
    <source>
        <dbReference type="ARBA" id="ARBA00004922"/>
    </source>
</evidence>
<dbReference type="AlphaFoldDB" id="A0A6C0CFS8"/>
<dbReference type="SUPFAM" id="SSF53448">
    <property type="entry name" value="Nucleotide-diphospho-sugar transferases"/>
    <property type="match status" value="1"/>
</dbReference>
<proteinExistence type="inferred from homology"/>